<dbReference type="RefSeq" id="WP_143420282.1">
    <property type="nucleotide sequence ID" value="NZ_JAXGGM010000053.1"/>
</dbReference>
<sequence>MFLRLIEKAQRRAIDSRAWDIVTQTMRPLRDEVGCTSADETELKEMGLISLQNELRGKYYHLTDDGRGLLRDLRNGADPPEPKYGDANESAAHIKGVEIAARALGELAQRPSSPVHRVERYWSPPDERTRLDLVGLGVDDKPVVTVEVERPTNDLNTGVPADYDAMADCEPAAAVWLVANRALGHRVVSALVGSSKHEARIPLDPAEIKSSSTPLDRYSFSAPGCTAIRTYSAVTPELFDQLTIEGEKD</sequence>
<organism evidence="1">
    <name type="scientific">Halorubrum lacusprofundi</name>
    <dbReference type="NCBI Taxonomy" id="2247"/>
    <lineage>
        <taxon>Archaea</taxon>
        <taxon>Methanobacteriati</taxon>
        <taxon>Methanobacteriota</taxon>
        <taxon>Stenosarchaea group</taxon>
        <taxon>Halobacteria</taxon>
        <taxon>Halobacteriales</taxon>
        <taxon>Haloferacaceae</taxon>
        <taxon>Halorubrum</taxon>
    </lineage>
</organism>
<protein>
    <submittedName>
        <fullName evidence="1">Uncharacterized protein</fullName>
    </submittedName>
</protein>
<keyword evidence="1" id="KW-0614">Plasmid</keyword>
<proteinExistence type="predicted"/>
<name>A0A220SXS7_9EURY</name>
<accession>A0A220SXS7</accession>
<dbReference type="EMBL" id="KX906370">
    <property type="protein sequence ID" value="ASK38343.1"/>
    <property type="molecule type" value="Genomic_DNA"/>
</dbReference>
<evidence type="ECO:0000313" key="1">
    <source>
        <dbReference type="EMBL" id="ASK38343.1"/>
    </source>
</evidence>
<dbReference type="AlphaFoldDB" id="A0A220SXS7"/>
<dbReference type="OrthoDB" id="214394at2157"/>
<geneLocation type="plasmid" evidence="1">
    <name>pR1SE2</name>
</geneLocation>
<reference evidence="1" key="1">
    <citation type="submission" date="2016-09" db="EMBL/GenBank/DDBJ databases">
        <title>A plasmid goes viral.</title>
        <authorList>
            <person name="Erdmann S."/>
            <person name="Tschitschko B."/>
            <person name="Cavicchioli R."/>
        </authorList>
    </citation>
    <scope>NUCLEOTIDE SEQUENCE</scope>
    <source>
        <strain evidence="1">HLS1</strain>
        <plasmid evidence="1">pR1SE2</plasmid>
    </source>
</reference>